<dbReference type="InterPro" id="IPR011051">
    <property type="entry name" value="RmlC_Cupin_sf"/>
</dbReference>
<gene>
    <name evidence="2" type="ORF">METZ01_LOCUS228108</name>
</gene>
<evidence type="ECO:0000313" key="2">
    <source>
        <dbReference type="EMBL" id="SVB75254.1"/>
    </source>
</evidence>
<dbReference type="EMBL" id="UINC01055873">
    <property type="protein sequence ID" value="SVB75254.1"/>
    <property type="molecule type" value="Genomic_DNA"/>
</dbReference>
<dbReference type="Pfam" id="PF05523">
    <property type="entry name" value="FdtA"/>
    <property type="match status" value="1"/>
</dbReference>
<protein>
    <recommendedName>
        <fullName evidence="1">Sugar 3,4-ketoisomerase QdtA cupin domain-containing protein</fullName>
    </recommendedName>
</protein>
<reference evidence="2" key="1">
    <citation type="submission" date="2018-05" db="EMBL/GenBank/DDBJ databases">
        <authorList>
            <person name="Lanie J.A."/>
            <person name="Ng W.-L."/>
            <person name="Kazmierczak K.M."/>
            <person name="Andrzejewski T.M."/>
            <person name="Davidsen T.M."/>
            <person name="Wayne K.J."/>
            <person name="Tettelin H."/>
            <person name="Glass J.I."/>
            <person name="Rusch D."/>
            <person name="Podicherti R."/>
            <person name="Tsui H.-C.T."/>
            <person name="Winkler M.E."/>
        </authorList>
    </citation>
    <scope>NUCLEOTIDE SEQUENCE</scope>
</reference>
<accession>A0A382GKG0</accession>
<feature type="domain" description="Sugar 3,4-ketoisomerase QdtA cupin" evidence="1">
    <location>
        <begin position="14"/>
        <end position="131"/>
    </location>
</feature>
<dbReference type="InterPro" id="IPR008894">
    <property type="entry name" value="QdtA_cupin_dom"/>
</dbReference>
<dbReference type="AlphaFoldDB" id="A0A382GKG0"/>
<dbReference type="InterPro" id="IPR014710">
    <property type="entry name" value="RmlC-like_jellyroll"/>
</dbReference>
<dbReference type="Gene3D" id="2.60.120.10">
    <property type="entry name" value="Jelly Rolls"/>
    <property type="match status" value="1"/>
</dbReference>
<organism evidence="2">
    <name type="scientific">marine metagenome</name>
    <dbReference type="NCBI Taxonomy" id="408172"/>
    <lineage>
        <taxon>unclassified sequences</taxon>
        <taxon>metagenomes</taxon>
        <taxon>ecological metagenomes</taxon>
    </lineage>
</organism>
<name>A0A382GKG0_9ZZZZ</name>
<sequence>MEREDFSVYELETHKTKDISDLHTNGELTVIWRDWDKIINNPEMVYLNSVNPGEVKGPHIHKNRTSYFFCLHGKMLIIIQDKDGKYHEVETTSDEPKLVCVSNGVAAAIMNPSENISKVLVLADIAWKPDDDEMINVEFEDYDFKKWKRS</sequence>
<dbReference type="SUPFAM" id="SSF51182">
    <property type="entry name" value="RmlC-like cupins"/>
    <property type="match status" value="1"/>
</dbReference>
<proteinExistence type="predicted"/>
<evidence type="ECO:0000259" key="1">
    <source>
        <dbReference type="Pfam" id="PF05523"/>
    </source>
</evidence>